<dbReference type="Pfam" id="PF01609">
    <property type="entry name" value="DDE_Tnp_1"/>
    <property type="match status" value="1"/>
</dbReference>
<evidence type="ECO:0000313" key="3">
    <source>
        <dbReference type="Proteomes" id="UP000321157"/>
    </source>
</evidence>
<name>A0A511VBM0_9BACL</name>
<evidence type="ECO:0000313" key="2">
    <source>
        <dbReference type="EMBL" id="GEN36219.1"/>
    </source>
</evidence>
<dbReference type="EMBL" id="BJXX01000171">
    <property type="protein sequence ID" value="GEN36219.1"/>
    <property type="molecule type" value="Genomic_DNA"/>
</dbReference>
<dbReference type="AlphaFoldDB" id="A0A511VBM0"/>
<evidence type="ECO:0000259" key="1">
    <source>
        <dbReference type="Pfam" id="PF01609"/>
    </source>
</evidence>
<dbReference type="Proteomes" id="UP000321157">
    <property type="component" value="Unassembled WGS sequence"/>
</dbReference>
<accession>A0A511VBM0</accession>
<dbReference type="OrthoDB" id="2660830at2"/>
<reference evidence="2 3" key="1">
    <citation type="submission" date="2019-07" db="EMBL/GenBank/DDBJ databases">
        <title>Whole genome shotgun sequence of Aneurinibacillus danicus NBRC 102444.</title>
        <authorList>
            <person name="Hosoyama A."/>
            <person name="Uohara A."/>
            <person name="Ohji S."/>
            <person name="Ichikawa N."/>
        </authorList>
    </citation>
    <scope>NUCLEOTIDE SEQUENCE [LARGE SCALE GENOMIC DNA]</scope>
    <source>
        <strain evidence="2 3">NBRC 102444</strain>
    </source>
</reference>
<organism evidence="2 3">
    <name type="scientific">Aneurinibacillus danicus</name>
    <dbReference type="NCBI Taxonomy" id="267746"/>
    <lineage>
        <taxon>Bacteria</taxon>
        <taxon>Bacillati</taxon>
        <taxon>Bacillota</taxon>
        <taxon>Bacilli</taxon>
        <taxon>Bacillales</taxon>
        <taxon>Paenibacillaceae</taxon>
        <taxon>Aneurinibacillus group</taxon>
        <taxon>Aneurinibacillus</taxon>
    </lineage>
</organism>
<sequence>MGVKIHLRLVFQNDHDVLPEKVVVTKAKPSDRTQIEVLIDESNATYVFDRGYVDYEKFDQYCDTGLFFVARLKKNAVTRTLYSFRLPENSSILSDEMWILAFKSKQLFYY</sequence>
<feature type="domain" description="Transposase IS4-like" evidence="1">
    <location>
        <begin position="14"/>
        <end position="81"/>
    </location>
</feature>
<gene>
    <name evidence="2" type="ORF">ADA01nite_36790</name>
</gene>
<protein>
    <recommendedName>
        <fullName evidence="1">Transposase IS4-like domain-containing protein</fullName>
    </recommendedName>
</protein>
<dbReference type="GO" id="GO:0003677">
    <property type="term" value="F:DNA binding"/>
    <property type="evidence" value="ECO:0007669"/>
    <property type="project" value="InterPro"/>
</dbReference>
<dbReference type="RefSeq" id="WP_146811859.1">
    <property type="nucleotide sequence ID" value="NZ_BJXX01000171.1"/>
</dbReference>
<proteinExistence type="predicted"/>
<dbReference type="GO" id="GO:0006313">
    <property type="term" value="P:DNA transposition"/>
    <property type="evidence" value="ECO:0007669"/>
    <property type="project" value="InterPro"/>
</dbReference>
<comment type="caution">
    <text evidence="2">The sequence shown here is derived from an EMBL/GenBank/DDBJ whole genome shotgun (WGS) entry which is preliminary data.</text>
</comment>
<dbReference type="InterPro" id="IPR012337">
    <property type="entry name" value="RNaseH-like_sf"/>
</dbReference>
<dbReference type="GO" id="GO:0004803">
    <property type="term" value="F:transposase activity"/>
    <property type="evidence" value="ECO:0007669"/>
    <property type="project" value="InterPro"/>
</dbReference>
<dbReference type="SUPFAM" id="SSF53098">
    <property type="entry name" value="Ribonuclease H-like"/>
    <property type="match status" value="1"/>
</dbReference>
<dbReference type="InterPro" id="IPR002559">
    <property type="entry name" value="Transposase_11"/>
</dbReference>
<keyword evidence="3" id="KW-1185">Reference proteome</keyword>